<protein>
    <recommendedName>
        <fullName evidence="7">Small-conductance mechanosensitive channel</fullName>
    </recommendedName>
</protein>
<feature type="transmembrane region" description="Helical" evidence="7">
    <location>
        <begin position="248"/>
        <end position="272"/>
    </location>
</feature>
<dbReference type="InterPro" id="IPR049278">
    <property type="entry name" value="MS_channel_C"/>
</dbReference>
<dbReference type="InterPro" id="IPR010920">
    <property type="entry name" value="LSM_dom_sf"/>
</dbReference>
<feature type="chain" id="PRO_5037470565" description="Small-conductance mechanosensitive channel" evidence="8">
    <location>
        <begin position="24"/>
        <end position="444"/>
    </location>
</feature>
<evidence type="ECO:0000259" key="10">
    <source>
        <dbReference type="Pfam" id="PF21082"/>
    </source>
</evidence>
<comment type="subunit">
    <text evidence="7">Homoheptamer.</text>
</comment>
<dbReference type="EMBL" id="JAAORB010000070">
    <property type="protein sequence ID" value="NHQ76069.1"/>
    <property type="molecule type" value="Genomic_DNA"/>
</dbReference>
<dbReference type="SUPFAM" id="SSF82689">
    <property type="entry name" value="Mechanosensitive channel protein MscS (YggB), C-terminal domain"/>
    <property type="match status" value="1"/>
</dbReference>
<evidence type="ECO:0000256" key="4">
    <source>
        <dbReference type="ARBA" id="ARBA00022692"/>
    </source>
</evidence>
<evidence type="ECO:0000256" key="7">
    <source>
        <dbReference type="RuleBase" id="RU369025"/>
    </source>
</evidence>
<keyword evidence="7" id="KW-0407">Ion channel</keyword>
<dbReference type="InterPro" id="IPR006685">
    <property type="entry name" value="MscS_channel_2nd"/>
</dbReference>
<dbReference type="PANTHER" id="PTHR30221">
    <property type="entry name" value="SMALL-CONDUCTANCE MECHANOSENSITIVE CHANNEL"/>
    <property type="match status" value="1"/>
</dbReference>
<dbReference type="InterPro" id="IPR045275">
    <property type="entry name" value="MscS_archaea/bacteria_type"/>
</dbReference>
<comment type="function">
    <text evidence="7">Mechanosensitive channel that participates in the regulation of osmotic pressure changes within the cell, opening in response to stretch forces in the membrane lipid bilayer, without the need for other proteins. Contributes to normal resistance to hypoosmotic shock. Forms an ion channel of 1.0 nanosiemens conductance with a slight preference for anions.</text>
</comment>
<dbReference type="Gene3D" id="2.30.30.60">
    <property type="match status" value="1"/>
</dbReference>
<evidence type="ECO:0000256" key="6">
    <source>
        <dbReference type="ARBA" id="ARBA00023136"/>
    </source>
</evidence>
<keyword evidence="6 7" id="KW-0472">Membrane</keyword>
<dbReference type="InterPro" id="IPR011014">
    <property type="entry name" value="MscS_channel_TM-2"/>
</dbReference>
<keyword evidence="12" id="KW-1185">Reference proteome</keyword>
<proteinExistence type="inferred from homology"/>
<keyword evidence="7" id="KW-0406">Ion transport</keyword>
<dbReference type="Gene3D" id="1.10.287.1260">
    <property type="match status" value="1"/>
</dbReference>
<reference evidence="11" key="1">
    <citation type="submission" date="2020-03" db="EMBL/GenBank/DDBJ databases">
        <title>Roseovarius gahaiensis sp. nov., isolated from Gahai Saline Lake, China.</title>
        <authorList>
            <person name="Sun X."/>
        </authorList>
    </citation>
    <scope>NUCLEOTIDE SEQUENCE</scope>
    <source>
        <strain evidence="11">GH877</strain>
    </source>
</reference>
<keyword evidence="8" id="KW-0732">Signal</keyword>
<dbReference type="InterPro" id="IPR023408">
    <property type="entry name" value="MscS_beta-dom_sf"/>
</dbReference>
<comment type="caution">
    <text evidence="11">The sequence shown here is derived from an EMBL/GenBank/DDBJ whole genome shotgun (WGS) entry which is preliminary data.</text>
</comment>
<evidence type="ECO:0000259" key="9">
    <source>
        <dbReference type="Pfam" id="PF00924"/>
    </source>
</evidence>
<dbReference type="GO" id="GO:0005886">
    <property type="term" value="C:plasma membrane"/>
    <property type="evidence" value="ECO:0007669"/>
    <property type="project" value="UniProtKB-SubCell"/>
</dbReference>
<comment type="similarity">
    <text evidence="2 7">Belongs to the MscS (TC 1.A.23) family.</text>
</comment>
<keyword evidence="7" id="KW-0997">Cell inner membrane</keyword>
<dbReference type="GO" id="GO:0008381">
    <property type="term" value="F:mechanosensitive monoatomic ion channel activity"/>
    <property type="evidence" value="ECO:0007669"/>
    <property type="project" value="InterPro"/>
</dbReference>
<dbReference type="Gene3D" id="3.30.70.100">
    <property type="match status" value="1"/>
</dbReference>
<evidence type="ECO:0000256" key="3">
    <source>
        <dbReference type="ARBA" id="ARBA00022475"/>
    </source>
</evidence>
<feature type="transmembrane region" description="Helical" evidence="7">
    <location>
        <begin position="220"/>
        <end position="242"/>
    </location>
</feature>
<keyword evidence="5 7" id="KW-1133">Transmembrane helix</keyword>
<gene>
    <name evidence="11" type="ORF">HAT86_16615</name>
</gene>
<name>A0A967ELB1_9RHOB</name>
<comment type="subcellular location">
    <subcellularLocation>
        <location evidence="7">Cell inner membrane</location>
        <topology evidence="7">Multi-pass membrane protein</topology>
    </subcellularLocation>
    <subcellularLocation>
        <location evidence="1">Cell membrane</location>
        <topology evidence="1">Multi-pass membrane protein</topology>
    </subcellularLocation>
</comment>
<keyword evidence="4 7" id="KW-0812">Transmembrane</keyword>
<feature type="domain" description="Mechanosensitive ion channel MscS C-terminal" evidence="10">
    <location>
        <begin position="338"/>
        <end position="419"/>
    </location>
</feature>
<dbReference type="PANTHER" id="PTHR30221:SF1">
    <property type="entry name" value="SMALL-CONDUCTANCE MECHANOSENSITIVE CHANNEL"/>
    <property type="match status" value="1"/>
</dbReference>
<keyword evidence="3" id="KW-1003">Cell membrane</keyword>
<evidence type="ECO:0000313" key="11">
    <source>
        <dbReference type="EMBL" id="NHQ76069.1"/>
    </source>
</evidence>
<dbReference type="InterPro" id="IPR011066">
    <property type="entry name" value="MscS_channel_C_sf"/>
</dbReference>
<dbReference type="Pfam" id="PF21082">
    <property type="entry name" value="MS_channel_3rd"/>
    <property type="match status" value="1"/>
</dbReference>
<dbReference type="SUPFAM" id="SSF50182">
    <property type="entry name" value="Sm-like ribonucleoproteins"/>
    <property type="match status" value="1"/>
</dbReference>
<dbReference type="AlphaFoldDB" id="A0A967ELB1"/>
<dbReference type="Pfam" id="PF00924">
    <property type="entry name" value="MS_channel_2nd"/>
    <property type="match status" value="1"/>
</dbReference>
<feature type="signal peptide" evidence="8">
    <location>
        <begin position="1"/>
        <end position="23"/>
    </location>
</feature>
<evidence type="ECO:0000256" key="1">
    <source>
        <dbReference type="ARBA" id="ARBA00004651"/>
    </source>
</evidence>
<evidence type="ECO:0000256" key="5">
    <source>
        <dbReference type="ARBA" id="ARBA00022989"/>
    </source>
</evidence>
<accession>A0A967ELB1</accession>
<dbReference type="SUPFAM" id="SSF82861">
    <property type="entry name" value="Mechanosensitive channel protein MscS (YggB), transmembrane region"/>
    <property type="match status" value="1"/>
</dbReference>
<evidence type="ECO:0000313" key="12">
    <source>
        <dbReference type="Proteomes" id="UP000639775"/>
    </source>
</evidence>
<keyword evidence="7" id="KW-0813">Transport</keyword>
<feature type="domain" description="Mechanosensitive ion channel MscS" evidence="9">
    <location>
        <begin position="265"/>
        <end position="331"/>
    </location>
</feature>
<evidence type="ECO:0000256" key="8">
    <source>
        <dbReference type="SAM" id="SignalP"/>
    </source>
</evidence>
<sequence>MTRWSIALILSLLVVMIPLTGQAQTAAPSADAQNGAETQAYPPRLDDLSIGLAEFRLRLLPLTVDELMPLAEAWRDNAKDATQAVVEQLVQIRDEGAEATEEQKQARSALVEQRKAVFDRYSAVVSSLEVKGGDPALVERLRTYKSAITVEEKANLTATEIMNDVLDWIVSPDGGIQVALRIAVIIGAFLGLLIVARIAKVWARRIFGRIPNLSKLLHGFLAMLVYWLTIAIGLMIVLAALGVNITPLFALVGGASFIIAFAMQDTLGNLAAGLMIMINRPFDEGDYVNIGGKGGTVRKVSVVSTTIATPDNQVIIIPNSKVWGDVITNVTASETRRVDMVFGIGYEDSIERAQEVLESVVSEHPMILSDPEPLIRVNELGESSVNFIVRPWVRAQDYWEVYWDLTAKVKEVFDANGLTIPFPQTEMRIKGDAAGNKVLTAPRS</sequence>
<feature type="transmembrane region" description="Helical" evidence="7">
    <location>
        <begin position="178"/>
        <end position="199"/>
    </location>
</feature>
<evidence type="ECO:0000256" key="2">
    <source>
        <dbReference type="ARBA" id="ARBA00008017"/>
    </source>
</evidence>
<comment type="caution">
    <text evidence="7">Lacks conserved residue(s) required for the propagation of feature annotation.</text>
</comment>
<dbReference type="Proteomes" id="UP000639775">
    <property type="component" value="Unassembled WGS sequence"/>
</dbReference>
<organism evidence="11 12">
    <name type="scientific">Roseovarius gahaiensis</name>
    <dbReference type="NCBI Taxonomy" id="2716691"/>
    <lineage>
        <taxon>Bacteria</taxon>
        <taxon>Pseudomonadati</taxon>
        <taxon>Pseudomonadota</taxon>
        <taxon>Alphaproteobacteria</taxon>
        <taxon>Rhodobacterales</taxon>
        <taxon>Roseobacteraceae</taxon>
        <taxon>Roseovarius</taxon>
    </lineage>
</organism>